<reference evidence="2" key="1">
    <citation type="submission" date="2014-12" db="EMBL/GenBank/DDBJ databases">
        <title>Insight into the proteome of Arion vulgaris.</title>
        <authorList>
            <person name="Aradska J."/>
            <person name="Bulat T."/>
            <person name="Smidak R."/>
            <person name="Sarate P."/>
            <person name="Gangsoo J."/>
            <person name="Sialana F."/>
            <person name="Bilban M."/>
            <person name="Lubec G."/>
        </authorList>
    </citation>
    <scope>NUCLEOTIDE SEQUENCE</scope>
    <source>
        <tissue evidence="2">Skin</tissue>
    </source>
</reference>
<accession>A0A0B6YTW3</accession>
<dbReference type="InterPro" id="IPR001846">
    <property type="entry name" value="VWF_type-D"/>
</dbReference>
<dbReference type="PANTHER" id="PTHR13802:SF52">
    <property type="entry name" value="MUCIN-4"/>
    <property type="match status" value="1"/>
</dbReference>
<dbReference type="EMBL" id="HACG01012682">
    <property type="protein sequence ID" value="CEK59547.1"/>
    <property type="molecule type" value="Transcribed_RNA"/>
</dbReference>
<sequence length="175" mass="19162">QSSQNVIPYFTYMQEEIAPYMNCCEFSQNNTLCNIYLKVRQPVDCRGYQPPAAAQAAGDPHIVTLDGCPFTFNGVGVYTLLSVKNTEATIQVRAMPVTDENNKPQNATVFTAVAMKASNSSSVLEIRLAMPGEQDLISIYQDSEPFSLGTSTSQLSEMIVYKNPSQNGTTELTVV</sequence>
<protein>
    <recommendedName>
        <fullName evidence="1">VWFD domain-containing protein</fullName>
    </recommendedName>
</protein>
<dbReference type="AlphaFoldDB" id="A0A0B6YTW3"/>
<proteinExistence type="predicted"/>
<feature type="domain" description="VWFD" evidence="1">
    <location>
        <begin position="52"/>
        <end position="175"/>
    </location>
</feature>
<feature type="non-terminal residue" evidence="2">
    <location>
        <position position="1"/>
    </location>
</feature>
<name>A0A0B6YTW3_9EUPU</name>
<feature type="non-terminal residue" evidence="2">
    <location>
        <position position="175"/>
    </location>
</feature>
<dbReference type="PROSITE" id="PS51233">
    <property type="entry name" value="VWFD"/>
    <property type="match status" value="1"/>
</dbReference>
<gene>
    <name evidence="2" type="primary">ORF36661</name>
</gene>
<dbReference type="PANTHER" id="PTHR13802">
    <property type="entry name" value="MUCIN 4-RELATED"/>
    <property type="match status" value="1"/>
</dbReference>
<dbReference type="InterPro" id="IPR051495">
    <property type="entry name" value="Epithelial_Barrier/Signaling"/>
</dbReference>
<evidence type="ECO:0000259" key="1">
    <source>
        <dbReference type="PROSITE" id="PS51233"/>
    </source>
</evidence>
<organism evidence="2">
    <name type="scientific">Arion vulgaris</name>
    <dbReference type="NCBI Taxonomy" id="1028688"/>
    <lineage>
        <taxon>Eukaryota</taxon>
        <taxon>Metazoa</taxon>
        <taxon>Spiralia</taxon>
        <taxon>Lophotrochozoa</taxon>
        <taxon>Mollusca</taxon>
        <taxon>Gastropoda</taxon>
        <taxon>Heterobranchia</taxon>
        <taxon>Euthyneura</taxon>
        <taxon>Panpulmonata</taxon>
        <taxon>Eupulmonata</taxon>
        <taxon>Stylommatophora</taxon>
        <taxon>Helicina</taxon>
        <taxon>Arionoidea</taxon>
        <taxon>Arionidae</taxon>
        <taxon>Arion</taxon>
    </lineage>
</organism>
<evidence type="ECO:0000313" key="2">
    <source>
        <dbReference type="EMBL" id="CEK59547.1"/>
    </source>
</evidence>